<comment type="subcellular location">
    <subcellularLocation>
        <location evidence="2">Virion</location>
    </subcellularLocation>
</comment>
<keyword evidence="7" id="KW-0118">Viral capsid assembly</keyword>
<feature type="compositionally biased region" description="Low complexity" evidence="11">
    <location>
        <begin position="480"/>
        <end position="491"/>
    </location>
</feature>
<evidence type="ECO:0000256" key="6">
    <source>
        <dbReference type="ARBA" id="ARBA00022844"/>
    </source>
</evidence>
<keyword evidence="8" id="KW-1171">Viral genome ejection through host cell envelope</keyword>
<organism evidence="12">
    <name type="scientific">uncultured Caudovirales phage</name>
    <dbReference type="NCBI Taxonomy" id="2100421"/>
    <lineage>
        <taxon>Viruses</taxon>
        <taxon>Duplodnaviria</taxon>
        <taxon>Heunggongvirae</taxon>
        <taxon>Uroviricota</taxon>
        <taxon>Caudoviricetes</taxon>
        <taxon>Peduoviridae</taxon>
        <taxon>Maltschvirus</taxon>
        <taxon>Maltschvirus maltsch</taxon>
    </lineage>
</organism>
<evidence type="ECO:0000256" key="8">
    <source>
        <dbReference type="ARBA" id="ARBA00023009"/>
    </source>
</evidence>
<name>A0A6J5M9R0_9CAUD</name>
<evidence type="ECO:0000256" key="4">
    <source>
        <dbReference type="ARBA" id="ARBA00022595"/>
    </source>
</evidence>
<keyword evidence="10" id="KW-1160">Virus entry into host cell</keyword>
<reference evidence="12" key="1">
    <citation type="submission" date="2020-04" db="EMBL/GenBank/DDBJ databases">
        <authorList>
            <person name="Chiriac C."/>
            <person name="Salcher M."/>
            <person name="Ghai R."/>
            <person name="Kavagutti S V."/>
        </authorList>
    </citation>
    <scope>NUCLEOTIDE SEQUENCE</scope>
</reference>
<evidence type="ECO:0000256" key="10">
    <source>
        <dbReference type="ARBA" id="ARBA00023296"/>
    </source>
</evidence>
<dbReference type="EMBL" id="LR796381">
    <property type="protein sequence ID" value="CAB4140459.1"/>
    <property type="molecule type" value="Genomic_DNA"/>
</dbReference>
<evidence type="ECO:0000256" key="1">
    <source>
        <dbReference type="ARBA" id="ARBA00003421"/>
    </source>
</evidence>
<evidence type="ECO:0000256" key="7">
    <source>
        <dbReference type="ARBA" id="ARBA00022950"/>
    </source>
</evidence>
<dbReference type="GO" id="GO:0044423">
    <property type="term" value="C:virion component"/>
    <property type="evidence" value="ECO:0007669"/>
    <property type="project" value="UniProtKB-KW"/>
</dbReference>
<feature type="region of interest" description="Disordered" evidence="11">
    <location>
        <begin position="480"/>
        <end position="523"/>
    </location>
</feature>
<gene>
    <name evidence="12" type="ORF">UFOVP396_41</name>
</gene>
<keyword evidence="3" id="KW-1244">Viral short tail ejection system</keyword>
<proteinExistence type="predicted"/>
<dbReference type="Pfam" id="PF12236">
    <property type="entry name" value="Head-tail_con"/>
    <property type="match status" value="1"/>
</dbReference>
<evidence type="ECO:0000313" key="12">
    <source>
        <dbReference type="EMBL" id="CAB4140459.1"/>
    </source>
</evidence>
<keyword evidence="9" id="KW-0231">Viral genome packaging</keyword>
<evidence type="ECO:0000256" key="3">
    <source>
        <dbReference type="ARBA" id="ARBA00022470"/>
    </source>
</evidence>
<sequence>MQQTTTAKSRYSKLESIRQPYLDRARDCAEFTIPSLITRSGYSGSTKLYTPYQGIGARGVNNISSKLLLALLPPNQPFFRLSLDEFTLQKLTNQKGMQGEFEKAMGSIERVVMNEIEVNNFRTSVFEALRQLVVSGNVLLYITPELSMKVYKLDEYVIKRDTIGNVIEIITEDKVSPSAVSEEIKKLFDDKLDEEKRDSTISIYTRVIRSDNKRWLVQQEVNDKVVPSSIGTYPLDKSPFIPLRYTLTNEDYGRSFCEEYIGDLRSLEALYRAVVEGSAAASKVLFLVRPNGTTRIKTLSESPNGAIREGDANDVTTLQMNKSADFSITFQTIKTIEERLTYSFMLMNSVQRNNDRVTATEIRLLADALNDSVSGLYSLLSQELQLPLISRLMYQMEKSKRLPTLPKDSIKVKIVTGLEALGRSSDLQRLNTFIQQLTPFAQELFKYVNFDEYVKRVGTSLGIDMEGLIKAPEQIQAEEQAAQQQAMIQQATPHIAKEGAGMVRDSFQNRAEQQAQEQAQQQQ</sequence>
<evidence type="ECO:0000256" key="5">
    <source>
        <dbReference type="ARBA" id="ARBA00022612"/>
    </source>
</evidence>
<accession>A0A6J5M9R0</accession>
<evidence type="ECO:0000256" key="2">
    <source>
        <dbReference type="ARBA" id="ARBA00004328"/>
    </source>
</evidence>
<keyword evidence="5" id="KW-1188">Viral release from host cell</keyword>
<keyword evidence="4" id="KW-1162">Viral penetration into host cytoplasm</keyword>
<keyword evidence="6" id="KW-0946">Virion</keyword>
<feature type="compositionally biased region" description="Low complexity" evidence="11">
    <location>
        <begin position="511"/>
        <end position="523"/>
    </location>
</feature>
<dbReference type="InterPro" id="IPR020991">
    <property type="entry name" value="Connector_podovirus"/>
</dbReference>
<dbReference type="GO" id="GO:0099002">
    <property type="term" value="P:symbiont genome ejection through host cell envelope, short tail mechanism"/>
    <property type="evidence" value="ECO:0007669"/>
    <property type="project" value="UniProtKB-KW"/>
</dbReference>
<comment type="function">
    <text evidence="1">Forms the portal vertex of the capsid. This portal plays critical roles in head assembly, genome packaging, neck/tail attachment, and genome ejection. The portal protein multimerizes as a single ring-shaped homododecamer arranged around a central channel.</text>
</comment>
<protein>
    <submittedName>
        <fullName evidence="12">Head-to-tail connector protein, podovirus-type</fullName>
    </submittedName>
</protein>
<evidence type="ECO:0000256" key="9">
    <source>
        <dbReference type="ARBA" id="ARBA00023219"/>
    </source>
</evidence>
<evidence type="ECO:0000256" key="11">
    <source>
        <dbReference type="SAM" id="MobiDB-lite"/>
    </source>
</evidence>